<feature type="region of interest" description="Disordered" evidence="1">
    <location>
        <begin position="183"/>
        <end position="204"/>
    </location>
</feature>
<accession>A0ABS1S6A9</accession>
<protein>
    <submittedName>
        <fullName evidence="2">Uncharacterized protein</fullName>
    </submittedName>
</protein>
<reference evidence="2 3" key="1">
    <citation type="submission" date="2021-01" db="EMBL/GenBank/DDBJ databases">
        <title>011410 draft genome.</title>
        <authorList>
            <person name="Lang L."/>
        </authorList>
    </citation>
    <scope>NUCLEOTIDE SEQUENCE [LARGE SCALE GENOMIC DNA]</scope>
    <source>
        <strain evidence="2 3">KCTC 42845</strain>
    </source>
</reference>
<gene>
    <name evidence="2" type="ORF">JL111_12310</name>
</gene>
<dbReference type="RefSeq" id="WP_191310579.1">
    <property type="nucleotide sequence ID" value="NZ_BNCL01000009.1"/>
</dbReference>
<dbReference type="EMBL" id="JAESHT010000010">
    <property type="protein sequence ID" value="MBL3674271.1"/>
    <property type="molecule type" value="Genomic_DNA"/>
</dbReference>
<evidence type="ECO:0000313" key="3">
    <source>
        <dbReference type="Proteomes" id="UP000644749"/>
    </source>
</evidence>
<evidence type="ECO:0000313" key="2">
    <source>
        <dbReference type="EMBL" id="MBL3674271.1"/>
    </source>
</evidence>
<keyword evidence="3" id="KW-1185">Reference proteome</keyword>
<feature type="region of interest" description="Disordered" evidence="1">
    <location>
        <begin position="65"/>
        <end position="84"/>
    </location>
</feature>
<dbReference type="Proteomes" id="UP000644749">
    <property type="component" value="Unassembled WGS sequence"/>
</dbReference>
<evidence type="ECO:0000256" key="1">
    <source>
        <dbReference type="SAM" id="MobiDB-lite"/>
    </source>
</evidence>
<name>A0ABS1S6A9_9RHOB</name>
<sequence length="204" mass="23325">MKHTPEHIAARAASKRLKAQERRDQPSNGTTWREQFNAGRCLARAAEAMGQTIWRGKRWADAAGVKWPDGRSQDEHKEAVGSARRRRFQEDDAFRERELARIATVRPSTSPVYNRRLNMTEDELARYDLVMSKRYTADEAALIIGRPDLTRRAMLARRDPQKLLADLMAADAASARPRVNAYLHSPRGAHGHRRREHQDADQHG</sequence>
<feature type="compositionally biased region" description="Basic and acidic residues" evidence="1">
    <location>
        <begin position="68"/>
        <end position="79"/>
    </location>
</feature>
<proteinExistence type="predicted"/>
<comment type="caution">
    <text evidence="2">The sequence shown here is derived from an EMBL/GenBank/DDBJ whole genome shotgun (WGS) entry which is preliminary data.</text>
</comment>
<organism evidence="2 3">
    <name type="scientific">Paracoccus aerius</name>
    <dbReference type="NCBI Taxonomy" id="1915382"/>
    <lineage>
        <taxon>Bacteria</taxon>
        <taxon>Pseudomonadati</taxon>
        <taxon>Pseudomonadota</taxon>
        <taxon>Alphaproteobacteria</taxon>
        <taxon>Rhodobacterales</taxon>
        <taxon>Paracoccaceae</taxon>
        <taxon>Paracoccus</taxon>
    </lineage>
</organism>
<feature type="region of interest" description="Disordered" evidence="1">
    <location>
        <begin position="12"/>
        <end position="33"/>
    </location>
</feature>